<proteinExistence type="predicted"/>
<dbReference type="InterPro" id="IPR017946">
    <property type="entry name" value="PLC-like_Pdiesterase_TIM-brl"/>
</dbReference>
<evidence type="ECO:0000313" key="4">
    <source>
        <dbReference type="Proteomes" id="UP000324233"/>
    </source>
</evidence>
<dbReference type="Proteomes" id="UP000324233">
    <property type="component" value="Chromosome"/>
</dbReference>
<dbReference type="KEGG" id="agv:OJF2_27210"/>
<dbReference type="Pfam" id="PF03009">
    <property type="entry name" value="GDPD"/>
    <property type="match status" value="1"/>
</dbReference>
<feature type="transmembrane region" description="Helical" evidence="1">
    <location>
        <begin position="337"/>
        <end position="357"/>
    </location>
</feature>
<dbReference type="EC" id="3.1.4.46" evidence="3"/>
<dbReference type="Gene3D" id="3.20.20.190">
    <property type="entry name" value="Phosphatidylinositol (PI) phosphodiesterase"/>
    <property type="match status" value="1"/>
</dbReference>
<dbReference type="GO" id="GO:0006629">
    <property type="term" value="P:lipid metabolic process"/>
    <property type="evidence" value="ECO:0007669"/>
    <property type="project" value="InterPro"/>
</dbReference>
<dbReference type="PANTHER" id="PTHR46211">
    <property type="entry name" value="GLYCEROPHOSPHORYL DIESTER PHOSPHODIESTERASE"/>
    <property type="match status" value="1"/>
</dbReference>
<feature type="transmembrane region" description="Helical" evidence="1">
    <location>
        <begin position="77"/>
        <end position="103"/>
    </location>
</feature>
<dbReference type="PANTHER" id="PTHR46211:SF8">
    <property type="entry name" value="PHOSPHODIESTERASE"/>
    <property type="match status" value="1"/>
</dbReference>
<protein>
    <submittedName>
        <fullName evidence="3">Glycerophosphoryl diester phosphodiesterase</fullName>
        <ecNumber evidence="3">3.1.4.46</ecNumber>
    </submittedName>
</protein>
<evidence type="ECO:0000313" key="3">
    <source>
        <dbReference type="EMBL" id="QEH34186.1"/>
    </source>
</evidence>
<dbReference type="EMBL" id="CP042997">
    <property type="protein sequence ID" value="QEH34186.1"/>
    <property type="molecule type" value="Genomic_DNA"/>
</dbReference>
<dbReference type="SUPFAM" id="SSF51695">
    <property type="entry name" value="PLC-like phosphodiesterases"/>
    <property type="match status" value="1"/>
</dbReference>
<dbReference type="PROSITE" id="PS51704">
    <property type="entry name" value="GP_PDE"/>
    <property type="match status" value="1"/>
</dbReference>
<evidence type="ECO:0000259" key="2">
    <source>
        <dbReference type="PROSITE" id="PS51704"/>
    </source>
</evidence>
<sequence length="637" mass="68872">MPTTGRSRSVPSLAAGVLDDFRRALVPLLAFEVLFKCVVALFSLGAGAIVLAILVRTTGSSAVTNDDLVRFGLSPQGVLVGAILLVSTLLVLVVEHLGVMAIVARSRRGQGLRVRDVAEALAGIVIRSWRLKGMGLAFLALTAAPIALLAGLTYAALLSRHDINYYLHDRPPSFFAAVGIGGILGAVFLGIVAFAYVRTVFLFPIMLYEDREPRSAVRESLARTRGVVGSLGAILLGWQGIGLVLSAAVVRGFGLIAAMLLHAVASHLWTLVPAVALLMAVQGVLLAVLSFFLVTTHCLIIVSLYRRRNEELGVGGPIPPSPLSEQDARGLRSFLRYWRLGLAVSLGSFLLLCYSVLHSLTAPERVIVTAHKGFSAIAPENTLSSFRKAIEVGADYAELDVQATSDGAIVVNHDRDLMRVGNDPRRIRDMTLAEVKAVDVGRVYGPPYVGERVPTLAEVIDLAKGRIRLQIELKYYVQDDALAAKVARLVEEKGFEDQCVIISLNYEGLKQVRRANPRLRTAAIVTVSVGDIDRLDVDALSVNSRHLSGSLIRAVKSRHKDLYAWTVDDPRRMLGLIERGVPNIVTNRPDLLIGIRDELAGMPDVERRLLAARHLLGLEPELAARAGEGPGEEEESP</sequence>
<feature type="transmembrane region" description="Helical" evidence="1">
    <location>
        <begin position="177"/>
        <end position="205"/>
    </location>
</feature>
<accession>A0A5B9W0P6</accession>
<feature type="transmembrane region" description="Helical" evidence="1">
    <location>
        <begin position="136"/>
        <end position="157"/>
    </location>
</feature>
<evidence type="ECO:0000256" key="1">
    <source>
        <dbReference type="SAM" id="Phobius"/>
    </source>
</evidence>
<keyword evidence="1" id="KW-1133">Transmembrane helix</keyword>
<dbReference type="AlphaFoldDB" id="A0A5B9W0P6"/>
<feature type="transmembrane region" description="Helical" evidence="1">
    <location>
        <begin position="226"/>
        <end position="249"/>
    </location>
</feature>
<name>A0A5B9W0P6_9BACT</name>
<dbReference type="Pfam" id="PF10110">
    <property type="entry name" value="GPDPase_memb"/>
    <property type="match status" value="1"/>
</dbReference>
<dbReference type="RefSeq" id="WP_168221764.1">
    <property type="nucleotide sequence ID" value="NZ_CP042997.1"/>
</dbReference>
<keyword evidence="4" id="KW-1185">Reference proteome</keyword>
<reference evidence="3 4" key="1">
    <citation type="submission" date="2019-08" db="EMBL/GenBank/DDBJ databases">
        <title>Deep-cultivation of Planctomycetes and their phenomic and genomic characterization uncovers novel biology.</title>
        <authorList>
            <person name="Wiegand S."/>
            <person name="Jogler M."/>
            <person name="Boedeker C."/>
            <person name="Pinto D."/>
            <person name="Vollmers J."/>
            <person name="Rivas-Marin E."/>
            <person name="Kohn T."/>
            <person name="Peeters S.H."/>
            <person name="Heuer A."/>
            <person name="Rast P."/>
            <person name="Oberbeckmann S."/>
            <person name="Bunk B."/>
            <person name="Jeske O."/>
            <person name="Meyerdierks A."/>
            <person name="Storesund J.E."/>
            <person name="Kallscheuer N."/>
            <person name="Luecker S."/>
            <person name="Lage O.M."/>
            <person name="Pohl T."/>
            <person name="Merkel B.J."/>
            <person name="Hornburger P."/>
            <person name="Mueller R.-W."/>
            <person name="Bruemmer F."/>
            <person name="Labrenz M."/>
            <person name="Spormann A.M."/>
            <person name="Op den Camp H."/>
            <person name="Overmann J."/>
            <person name="Amann R."/>
            <person name="Jetten M.S.M."/>
            <person name="Mascher T."/>
            <person name="Medema M.H."/>
            <person name="Devos D.P."/>
            <person name="Kaster A.-K."/>
            <person name="Ovreas L."/>
            <person name="Rohde M."/>
            <person name="Galperin M.Y."/>
            <person name="Jogler C."/>
        </authorList>
    </citation>
    <scope>NUCLEOTIDE SEQUENCE [LARGE SCALE GENOMIC DNA]</scope>
    <source>
        <strain evidence="3 4">OJF2</strain>
    </source>
</reference>
<gene>
    <name evidence="3" type="primary">ugpQ_1</name>
    <name evidence="3" type="ORF">OJF2_27210</name>
</gene>
<feature type="transmembrane region" description="Helical" evidence="1">
    <location>
        <begin position="33"/>
        <end position="57"/>
    </location>
</feature>
<dbReference type="InterPro" id="IPR018476">
    <property type="entry name" value="GlyceroP-diester-Pdiesterase_M"/>
</dbReference>
<keyword evidence="1" id="KW-0472">Membrane</keyword>
<keyword evidence="1" id="KW-0812">Transmembrane</keyword>
<organism evidence="3 4">
    <name type="scientific">Aquisphaera giovannonii</name>
    <dbReference type="NCBI Taxonomy" id="406548"/>
    <lineage>
        <taxon>Bacteria</taxon>
        <taxon>Pseudomonadati</taxon>
        <taxon>Planctomycetota</taxon>
        <taxon>Planctomycetia</taxon>
        <taxon>Isosphaerales</taxon>
        <taxon>Isosphaeraceae</taxon>
        <taxon>Aquisphaera</taxon>
    </lineage>
</organism>
<feature type="domain" description="GP-PDE" evidence="2">
    <location>
        <begin position="366"/>
        <end position="596"/>
    </location>
</feature>
<dbReference type="InterPro" id="IPR030395">
    <property type="entry name" value="GP_PDE_dom"/>
</dbReference>
<dbReference type="GO" id="GO:0008889">
    <property type="term" value="F:glycerophosphodiester phosphodiesterase activity"/>
    <property type="evidence" value="ECO:0007669"/>
    <property type="project" value="UniProtKB-EC"/>
</dbReference>
<keyword evidence="3" id="KW-0378">Hydrolase</keyword>